<keyword evidence="3" id="KW-1003">Cell membrane</keyword>
<dbReference type="Proteomes" id="UP000035721">
    <property type="component" value="Unassembled WGS sequence"/>
</dbReference>
<dbReference type="InterPro" id="IPR000515">
    <property type="entry name" value="MetI-like"/>
</dbReference>
<dbReference type="AlphaFoldDB" id="A0A077LWK3"/>
<keyword evidence="5 7" id="KW-1133">Transmembrane helix</keyword>
<dbReference type="CDD" id="cd06261">
    <property type="entry name" value="TM_PBP2"/>
    <property type="match status" value="1"/>
</dbReference>
<feature type="transmembrane region" description="Helical" evidence="7">
    <location>
        <begin position="199"/>
        <end position="218"/>
    </location>
</feature>
<keyword evidence="2 7" id="KW-0813">Transport</keyword>
<gene>
    <name evidence="9" type="ORF">BN12_1190022</name>
</gene>
<dbReference type="PANTHER" id="PTHR43227:SF8">
    <property type="entry name" value="DIACETYLCHITOBIOSE UPTAKE SYSTEM PERMEASE PROTEIN DASB"/>
    <property type="match status" value="1"/>
</dbReference>
<dbReference type="InterPro" id="IPR035906">
    <property type="entry name" value="MetI-like_sf"/>
</dbReference>
<dbReference type="GO" id="GO:0005886">
    <property type="term" value="C:plasma membrane"/>
    <property type="evidence" value="ECO:0007669"/>
    <property type="project" value="UniProtKB-SubCell"/>
</dbReference>
<keyword evidence="4 7" id="KW-0812">Transmembrane</keyword>
<reference evidence="9 10" key="1">
    <citation type="journal article" date="2013" name="ISME J.">
        <title>A metabolic model for members of the genus Tetrasphaera involved in enhanced biological phosphorus removal.</title>
        <authorList>
            <person name="Kristiansen R."/>
            <person name="Nguyen H.T.T."/>
            <person name="Saunders A.M."/>
            <person name="Nielsen J.L."/>
            <person name="Wimmer R."/>
            <person name="Le V.Q."/>
            <person name="McIlroy S.J."/>
            <person name="Petrovski S."/>
            <person name="Seviour R.J."/>
            <person name="Calteau A."/>
            <person name="Nielsen K.L."/>
            <person name="Nielsen P.H."/>
        </authorList>
    </citation>
    <scope>NUCLEOTIDE SEQUENCE [LARGE SCALE GENOMIC DNA]</scope>
    <source>
        <strain evidence="9 10">T1-X7</strain>
    </source>
</reference>
<sequence>MRRKEFVLLVGPSAVIMIGLLVFPLFQTVVWSLQKVTYGTPGTFIGLDNFTGILGDSRFREAVLFTVGLTLTGLVLKLVCGFLIAVLLQRVGRLRPMFLGFLLLSYIVPTVIGATAFSWLFDSNFGGLINWILQHVGVSDPPLWFADQWPNRLMILGNIVWHELPFSILILLAGLQGINTESIEAAQIDGANWFQQQRYVVIPALGPLLGFISLITIMDGLRVFDALVPLAPSAVSLHNESIMIYVYNIAFAAGTQNLGVGSAVSVITMVIIAILLVPFIRQTYREARGA</sequence>
<evidence type="ECO:0000256" key="2">
    <source>
        <dbReference type="ARBA" id="ARBA00022448"/>
    </source>
</evidence>
<proteinExistence type="inferred from homology"/>
<evidence type="ECO:0000256" key="4">
    <source>
        <dbReference type="ARBA" id="ARBA00022692"/>
    </source>
</evidence>
<feature type="transmembrane region" description="Helical" evidence="7">
    <location>
        <begin position="258"/>
        <end position="280"/>
    </location>
</feature>
<feature type="domain" description="ABC transmembrane type-1" evidence="8">
    <location>
        <begin position="63"/>
        <end position="279"/>
    </location>
</feature>
<evidence type="ECO:0000256" key="6">
    <source>
        <dbReference type="ARBA" id="ARBA00023136"/>
    </source>
</evidence>
<feature type="transmembrane region" description="Helical" evidence="7">
    <location>
        <begin position="159"/>
        <end position="178"/>
    </location>
</feature>
<dbReference type="InterPro" id="IPR050809">
    <property type="entry name" value="UgpAE/MalFG_permease"/>
</dbReference>
<accession>A0A077LWK3</accession>
<keyword evidence="10" id="KW-1185">Reference proteome</keyword>
<dbReference type="EMBL" id="CAJB01000023">
    <property type="protein sequence ID" value="CCH76305.1"/>
    <property type="molecule type" value="Genomic_DNA"/>
</dbReference>
<evidence type="ECO:0000256" key="1">
    <source>
        <dbReference type="ARBA" id="ARBA00004651"/>
    </source>
</evidence>
<dbReference type="SUPFAM" id="SSF161098">
    <property type="entry name" value="MetI-like"/>
    <property type="match status" value="1"/>
</dbReference>
<keyword evidence="6 7" id="KW-0472">Membrane</keyword>
<feature type="transmembrane region" description="Helical" evidence="7">
    <location>
        <begin position="62"/>
        <end position="86"/>
    </location>
</feature>
<evidence type="ECO:0000256" key="7">
    <source>
        <dbReference type="RuleBase" id="RU363032"/>
    </source>
</evidence>
<feature type="transmembrane region" description="Helical" evidence="7">
    <location>
        <begin position="7"/>
        <end position="26"/>
    </location>
</feature>
<comment type="subcellular location">
    <subcellularLocation>
        <location evidence="1 7">Cell membrane</location>
        <topology evidence="1 7">Multi-pass membrane protein</topology>
    </subcellularLocation>
</comment>
<name>A0A077LWK3_9MICO</name>
<organism evidence="9 10">
    <name type="scientific">Nostocoides japonicum T1-X7</name>
    <dbReference type="NCBI Taxonomy" id="1194083"/>
    <lineage>
        <taxon>Bacteria</taxon>
        <taxon>Bacillati</taxon>
        <taxon>Actinomycetota</taxon>
        <taxon>Actinomycetes</taxon>
        <taxon>Micrococcales</taxon>
        <taxon>Intrasporangiaceae</taxon>
        <taxon>Nostocoides</taxon>
    </lineage>
</organism>
<comment type="similarity">
    <text evidence="7">Belongs to the binding-protein-dependent transport system permease family.</text>
</comment>
<evidence type="ECO:0000256" key="3">
    <source>
        <dbReference type="ARBA" id="ARBA00022475"/>
    </source>
</evidence>
<comment type="caution">
    <text evidence="9">The sequence shown here is derived from an EMBL/GenBank/DDBJ whole genome shotgun (WGS) entry which is preliminary data.</text>
</comment>
<dbReference type="STRING" id="1194083.BN12_1190022"/>
<evidence type="ECO:0000259" key="8">
    <source>
        <dbReference type="PROSITE" id="PS50928"/>
    </source>
</evidence>
<dbReference type="Gene3D" id="1.10.3720.10">
    <property type="entry name" value="MetI-like"/>
    <property type="match status" value="1"/>
</dbReference>
<feature type="transmembrane region" description="Helical" evidence="7">
    <location>
        <begin position="98"/>
        <end position="121"/>
    </location>
</feature>
<protein>
    <submittedName>
        <fullName evidence="9">Binding-protein-dependent transport systems inner membrane component</fullName>
    </submittedName>
</protein>
<dbReference type="PROSITE" id="PS50928">
    <property type="entry name" value="ABC_TM1"/>
    <property type="match status" value="1"/>
</dbReference>
<evidence type="ECO:0000256" key="5">
    <source>
        <dbReference type="ARBA" id="ARBA00022989"/>
    </source>
</evidence>
<dbReference type="GO" id="GO:0055085">
    <property type="term" value="P:transmembrane transport"/>
    <property type="evidence" value="ECO:0007669"/>
    <property type="project" value="InterPro"/>
</dbReference>
<dbReference type="PANTHER" id="PTHR43227">
    <property type="entry name" value="BLL4140 PROTEIN"/>
    <property type="match status" value="1"/>
</dbReference>
<evidence type="ECO:0000313" key="9">
    <source>
        <dbReference type="EMBL" id="CCH76305.1"/>
    </source>
</evidence>
<dbReference type="OrthoDB" id="3173654at2"/>
<dbReference type="Pfam" id="PF00528">
    <property type="entry name" value="BPD_transp_1"/>
    <property type="match status" value="1"/>
</dbReference>
<evidence type="ECO:0000313" key="10">
    <source>
        <dbReference type="Proteomes" id="UP000035721"/>
    </source>
</evidence>
<dbReference type="RefSeq" id="WP_048553059.1">
    <property type="nucleotide sequence ID" value="NZ_HF570958.1"/>
</dbReference>